<organism evidence="1 2">
    <name type="scientific">Sphingomonas melonis</name>
    <dbReference type="NCBI Taxonomy" id="152682"/>
    <lineage>
        <taxon>Bacteria</taxon>
        <taxon>Pseudomonadati</taxon>
        <taxon>Pseudomonadota</taxon>
        <taxon>Alphaproteobacteria</taxon>
        <taxon>Sphingomonadales</taxon>
        <taxon>Sphingomonadaceae</taxon>
        <taxon>Sphingomonas</taxon>
    </lineage>
</organism>
<dbReference type="EMBL" id="JXTP01000018">
    <property type="protein sequence ID" value="KIU29303.1"/>
    <property type="molecule type" value="Genomic_DNA"/>
</dbReference>
<evidence type="ECO:0000313" key="2">
    <source>
        <dbReference type="Proteomes" id="UP000033203"/>
    </source>
</evidence>
<sequence length="76" mass="8670">MDKKVREFIFDNLDTAKASLCFVSHDARLAEVRFHYPSTDRLVGFQNPTNGCNRAAVYNYGNGTWTFLDTPPWPNA</sequence>
<dbReference type="AlphaFoldDB" id="A0A0D1K6P7"/>
<proteinExistence type="predicted"/>
<comment type="caution">
    <text evidence="1">The sequence shown here is derived from an EMBL/GenBank/DDBJ whole genome shotgun (WGS) entry which is preliminary data.</text>
</comment>
<dbReference type="PATRIC" id="fig|1549858.7.peg.100"/>
<accession>A0A0D1K6P7</accession>
<dbReference type="Proteomes" id="UP000033203">
    <property type="component" value="Unassembled WGS sequence"/>
</dbReference>
<protein>
    <submittedName>
        <fullName evidence="1">Uncharacterized protein</fullName>
    </submittedName>
</protein>
<gene>
    <name evidence="1" type="ORF">SR41_04655</name>
</gene>
<name>A0A0D1K6P7_9SPHN</name>
<evidence type="ECO:0000313" key="1">
    <source>
        <dbReference type="EMBL" id="KIU29303.1"/>
    </source>
</evidence>
<reference evidence="1 2" key="1">
    <citation type="submission" date="2015-01" db="EMBL/GenBank/DDBJ databases">
        <title>Genome of Sphingomonas taxi strain 30a.</title>
        <authorList>
            <person name="Eevers N."/>
            <person name="Van Hamme J."/>
            <person name="Bottos E."/>
            <person name="Weyens N."/>
            <person name="Vangronsveld J."/>
        </authorList>
    </citation>
    <scope>NUCLEOTIDE SEQUENCE [LARGE SCALE GENOMIC DNA]</scope>
    <source>
        <strain evidence="1 2">30a</strain>
    </source>
</reference>